<organism evidence="2 3">
    <name type="scientific">Collybia nuda</name>
    <dbReference type="NCBI Taxonomy" id="64659"/>
    <lineage>
        <taxon>Eukaryota</taxon>
        <taxon>Fungi</taxon>
        <taxon>Dikarya</taxon>
        <taxon>Basidiomycota</taxon>
        <taxon>Agaricomycotina</taxon>
        <taxon>Agaricomycetes</taxon>
        <taxon>Agaricomycetidae</taxon>
        <taxon>Agaricales</taxon>
        <taxon>Tricholomatineae</taxon>
        <taxon>Clitocybaceae</taxon>
        <taxon>Collybia</taxon>
    </lineage>
</organism>
<evidence type="ECO:0000313" key="3">
    <source>
        <dbReference type="Proteomes" id="UP000807353"/>
    </source>
</evidence>
<protein>
    <submittedName>
        <fullName evidence="2">Uncharacterized protein</fullName>
    </submittedName>
</protein>
<name>A0A9P5Y490_9AGAR</name>
<comment type="caution">
    <text evidence="2">The sequence shown here is derived from an EMBL/GenBank/DDBJ whole genome shotgun (WGS) entry which is preliminary data.</text>
</comment>
<keyword evidence="3" id="KW-1185">Reference proteome</keyword>
<feature type="transmembrane region" description="Helical" evidence="1">
    <location>
        <begin position="116"/>
        <end position="135"/>
    </location>
</feature>
<keyword evidence="1" id="KW-1133">Transmembrane helix</keyword>
<dbReference type="AlphaFoldDB" id="A0A9P5Y490"/>
<feature type="transmembrane region" description="Helical" evidence="1">
    <location>
        <begin position="147"/>
        <end position="167"/>
    </location>
</feature>
<keyword evidence="1" id="KW-0472">Membrane</keyword>
<dbReference type="Proteomes" id="UP000807353">
    <property type="component" value="Unassembled WGS sequence"/>
</dbReference>
<dbReference type="OrthoDB" id="3250682at2759"/>
<keyword evidence="1" id="KW-0812">Transmembrane</keyword>
<feature type="transmembrane region" description="Helical" evidence="1">
    <location>
        <begin position="12"/>
        <end position="39"/>
    </location>
</feature>
<sequence>MSHAGGVSIVDVSLATVCIESLLYGMVCVLFAASTYLHIARQRSRSNSRGSRTAVKSRVPRRAILHPIFLGTIFIYMCVTAHWIISVYRLFQAFKLFNGGKTPAALYGNLSQATNVAKTAFVLAAVLTGDAMLIYRLYIVWNFDKTVVALPMFTFLGLTACAVGLTYQFSRFQPGMDVFNSDAGRWIISDIVFTLWDSTNVYCTVMIAFRIWRVNVASRKFGGGSLTSVSAMIVESAAIYAAWSVFFLAVYESHSTVQFFTVDTIGQISAIATLLINVRVGLGWAHKPSEETISSITVNFRQETTGPPVRSILTHVSPPNHGDGGQATSGFELDTVQSHWPVEENISKA</sequence>
<gene>
    <name evidence="2" type="ORF">BDZ94DRAFT_1311111</name>
</gene>
<dbReference type="EMBL" id="MU150292">
    <property type="protein sequence ID" value="KAF9460910.1"/>
    <property type="molecule type" value="Genomic_DNA"/>
</dbReference>
<proteinExistence type="predicted"/>
<feature type="transmembrane region" description="Helical" evidence="1">
    <location>
        <begin position="229"/>
        <end position="251"/>
    </location>
</feature>
<feature type="transmembrane region" description="Helical" evidence="1">
    <location>
        <begin position="64"/>
        <end position="85"/>
    </location>
</feature>
<evidence type="ECO:0000313" key="2">
    <source>
        <dbReference type="EMBL" id="KAF9460910.1"/>
    </source>
</evidence>
<reference evidence="2" key="1">
    <citation type="submission" date="2020-11" db="EMBL/GenBank/DDBJ databases">
        <authorList>
            <consortium name="DOE Joint Genome Institute"/>
            <person name="Ahrendt S."/>
            <person name="Riley R."/>
            <person name="Andreopoulos W."/>
            <person name="Labutti K."/>
            <person name="Pangilinan J."/>
            <person name="Ruiz-Duenas F.J."/>
            <person name="Barrasa J.M."/>
            <person name="Sanchez-Garcia M."/>
            <person name="Camarero S."/>
            <person name="Miyauchi S."/>
            <person name="Serrano A."/>
            <person name="Linde D."/>
            <person name="Babiker R."/>
            <person name="Drula E."/>
            <person name="Ayuso-Fernandez I."/>
            <person name="Pacheco R."/>
            <person name="Padilla G."/>
            <person name="Ferreira P."/>
            <person name="Barriuso J."/>
            <person name="Kellner H."/>
            <person name="Castanera R."/>
            <person name="Alfaro M."/>
            <person name="Ramirez L."/>
            <person name="Pisabarro A.G."/>
            <person name="Kuo A."/>
            <person name="Tritt A."/>
            <person name="Lipzen A."/>
            <person name="He G."/>
            <person name="Yan M."/>
            <person name="Ng V."/>
            <person name="Cullen D."/>
            <person name="Martin F."/>
            <person name="Rosso M.-N."/>
            <person name="Henrissat B."/>
            <person name="Hibbett D."/>
            <person name="Martinez A.T."/>
            <person name="Grigoriev I.V."/>
        </authorList>
    </citation>
    <scope>NUCLEOTIDE SEQUENCE</scope>
    <source>
        <strain evidence="2">CBS 247.69</strain>
    </source>
</reference>
<evidence type="ECO:0000256" key="1">
    <source>
        <dbReference type="SAM" id="Phobius"/>
    </source>
</evidence>
<accession>A0A9P5Y490</accession>